<keyword evidence="2" id="KW-0547">Nucleotide-binding</keyword>
<dbReference type="GO" id="GO:0016887">
    <property type="term" value="F:ATP hydrolysis activity"/>
    <property type="evidence" value="ECO:0007669"/>
    <property type="project" value="InterPro"/>
</dbReference>
<comment type="caution">
    <text evidence="2">The sequence shown here is derived from an EMBL/GenBank/DDBJ whole genome shotgun (WGS) entry which is preliminary data.</text>
</comment>
<dbReference type="Pfam" id="PF13304">
    <property type="entry name" value="AAA_21"/>
    <property type="match status" value="1"/>
</dbReference>
<evidence type="ECO:0000313" key="2">
    <source>
        <dbReference type="EMBL" id="TQF14693.1"/>
    </source>
</evidence>
<keyword evidence="2" id="KW-0067">ATP-binding</keyword>
<dbReference type="AlphaFoldDB" id="A0A540X0I0"/>
<dbReference type="OrthoDB" id="5507830at2"/>
<gene>
    <name evidence="2" type="ORF">FJV41_17350</name>
</gene>
<reference evidence="2 3" key="1">
    <citation type="submission" date="2019-06" db="EMBL/GenBank/DDBJ databases">
        <authorList>
            <person name="Livingstone P."/>
            <person name="Whitworth D."/>
        </authorList>
    </citation>
    <scope>NUCLEOTIDE SEQUENCE [LARGE SCALE GENOMIC DNA]</scope>
    <source>
        <strain evidence="2 3">AM401</strain>
    </source>
</reference>
<proteinExistence type="predicted"/>
<protein>
    <submittedName>
        <fullName evidence="2">ATP-binding protein</fullName>
    </submittedName>
</protein>
<dbReference type="PANTHER" id="PTHR43581:SF2">
    <property type="entry name" value="EXCINUCLEASE ATPASE SUBUNIT"/>
    <property type="match status" value="1"/>
</dbReference>
<dbReference type="InterPro" id="IPR003593">
    <property type="entry name" value="AAA+_ATPase"/>
</dbReference>
<dbReference type="SMART" id="SM00382">
    <property type="entry name" value="AAA"/>
    <property type="match status" value="2"/>
</dbReference>
<name>A0A540X0I0_9BACT</name>
<dbReference type="InterPro" id="IPR051396">
    <property type="entry name" value="Bact_Antivir_Def_Nuclease"/>
</dbReference>
<dbReference type="Proteomes" id="UP000315369">
    <property type="component" value="Unassembled WGS sequence"/>
</dbReference>
<dbReference type="SUPFAM" id="SSF52540">
    <property type="entry name" value="P-loop containing nucleoside triphosphate hydrolases"/>
    <property type="match status" value="2"/>
</dbReference>
<feature type="domain" description="AAA+ ATPase" evidence="1">
    <location>
        <begin position="656"/>
        <end position="971"/>
    </location>
</feature>
<keyword evidence="3" id="KW-1185">Reference proteome</keyword>
<feature type="domain" description="AAA+ ATPase" evidence="1">
    <location>
        <begin position="55"/>
        <end position="307"/>
    </location>
</feature>
<accession>A0A540X0I0</accession>
<dbReference type="InterPro" id="IPR003959">
    <property type="entry name" value="ATPase_AAA_core"/>
</dbReference>
<evidence type="ECO:0000259" key="1">
    <source>
        <dbReference type="SMART" id="SM00382"/>
    </source>
</evidence>
<sequence length="1011" mass="113068">MPLEPMNQTLASDARTVLTRLHELADASSTPPPNVDTARDWAKAIKKSLGFLEDPAHSVVFIGNVGVGKSSLISVLAHLLVGSAPADRQRLKDHSVLAIGSGRTTVCEVRIRARHDGDAGQIGLVVEPFSLEDMRKEIEFYAHDEWTRRQTDARRRVEDDTDPTSQEVHRAIRGMTDYAERQETYLDGGLKRRRNVRPLDEVIPQFSTPALFADHLLGRAKLSTRIKTSWWWETSTQEDLKKLKALFEAVNQGTEPSAMLPERMTVVVPEPLPGSMSNLALTLIDTRGLDGKVESRSDLQELLRDPRSVSVLCAPFKDAPGESLRALVRSMAGDAELRQAAPRALLILIDQGDGEQVNGARGDREFGQELKIDECHIALESTGAPQMIEKVQILAFDALKDDRQRLLDAISDRLVRLRQSQEDALRQQIADARNFLVSDKNHPVLRESVDKQIQETLAQHLLSDAPMHDPLAGVYNAIIDCRYASVVYATCRRNGTYSRLDAYAAIRAEANRAATVWLDDLIRAVTSKLDTLLQDPNLATLQDHIRLRQRQFQEGQIRVIRDYAEQVGKQVEELLKPSPVWSACREEWSRGHGFKARVLAHLEGWARQQPGLTAHERTNAMQEIPLVGEIARPVRAPRFTLHARNLRALRQANWAPEPVSALIGANGAGKTTLLQTLRLLRVAYELGLPEAVRTVLGGSSNLKFWGAPDSEPVEIGLDIEEASWRIALIPREGAVDYMTNERFTEGTREIFSRDTLGNFSYGGERLDPSPQTGLRVLMDRGVHEPALRRMASFLKGIAVYHDPDLWTLRMLGSSTTEDRYLHSRSTNALTLLRRWHQERGSRDRYQFVIDGLNSAFPHTVSDLDFVEAGNTLVARVYRPGMELPSPLENEANGVLQLLVLFCNVAAAKDGSVVAIDEPENSLHPYALRRFLSRTSRWAKQHNLTVLLATHSTVLLDELSSHPEQVYVLKALSEGEPVPTRLDQLCDRDWLAGFKLGDLYEQGEIGSNEDEA</sequence>
<dbReference type="EMBL" id="VIFM01000061">
    <property type="protein sequence ID" value="TQF14693.1"/>
    <property type="molecule type" value="Genomic_DNA"/>
</dbReference>
<organism evidence="2 3">
    <name type="scientific">Myxococcus llanfairpwllgwyngyllgogerychwyrndrobwllllantysiliogogogochensis</name>
    <dbReference type="NCBI Taxonomy" id="2590453"/>
    <lineage>
        <taxon>Bacteria</taxon>
        <taxon>Pseudomonadati</taxon>
        <taxon>Myxococcota</taxon>
        <taxon>Myxococcia</taxon>
        <taxon>Myxococcales</taxon>
        <taxon>Cystobacterineae</taxon>
        <taxon>Myxococcaceae</taxon>
        <taxon>Myxococcus</taxon>
    </lineage>
</organism>
<dbReference type="Gene3D" id="3.40.50.300">
    <property type="entry name" value="P-loop containing nucleotide triphosphate hydrolases"/>
    <property type="match status" value="1"/>
</dbReference>
<dbReference type="GO" id="GO:0005524">
    <property type="term" value="F:ATP binding"/>
    <property type="evidence" value="ECO:0007669"/>
    <property type="project" value="UniProtKB-KW"/>
</dbReference>
<dbReference type="PANTHER" id="PTHR43581">
    <property type="entry name" value="ATP/GTP PHOSPHATASE"/>
    <property type="match status" value="1"/>
</dbReference>
<dbReference type="InterPro" id="IPR027417">
    <property type="entry name" value="P-loop_NTPase"/>
</dbReference>
<evidence type="ECO:0000313" key="3">
    <source>
        <dbReference type="Proteomes" id="UP000315369"/>
    </source>
</evidence>